<dbReference type="Gene3D" id="1.20.1280.50">
    <property type="match status" value="1"/>
</dbReference>
<dbReference type="SUPFAM" id="SSF81383">
    <property type="entry name" value="F-box domain"/>
    <property type="match status" value="1"/>
</dbReference>
<dbReference type="OrthoDB" id="610337at2759"/>
<dbReference type="Pfam" id="PF00646">
    <property type="entry name" value="F-box"/>
    <property type="match status" value="1"/>
</dbReference>
<sequence>MYNPTIYLPTGLHLPDYFHIRFQRFYFFFSSNSNLGFWVRVDEEDNMRRSKRLATQNIAAVIVALPKKKTRRSKNAAAPMSELPNDIMSDILSRLPLKSLFRCKRVCKVWRNIILEPYFAELHLSRSPLSLIFYRNGNNNKDNNNSDNSSSSHFEILQLHDPPISGYRIAQMKFNTEIYFPHMHIRVVPHVMG</sequence>
<feature type="domain" description="F-box" evidence="1">
    <location>
        <begin position="77"/>
        <end position="122"/>
    </location>
</feature>
<evidence type="ECO:0000313" key="2">
    <source>
        <dbReference type="EMBL" id="KAE9463080.1"/>
    </source>
</evidence>
<dbReference type="PANTHER" id="PTHR31672">
    <property type="entry name" value="BNACNNG10540D PROTEIN"/>
    <property type="match status" value="1"/>
</dbReference>
<dbReference type="SMART" id="SM00256">
    <property type="entry name" value="FBOX"/>
    <property type="match status" value="1"/>
</dbReference>
<proteinExistence type="predicted"/>
<evidence type="ECO:0000259" key="1">
    <source>
        <dbReference type="PROSITE" id="PS50181"/>
    </source>
</evidence>
<evidence type="ECO:0000313" key="3">
    <source>
        <dbReference type="Proteomes" id="UP000428333"/>
    </source>
</evidence>
<accession>A0A6A4LYC3</accession>
<dbReference type="InterPro" id="IPR001810">
    <property type="entry name" value="F-box_dom"/>
</dbReference>
<dbReference type="PROSITE" id="PS50181">
    <property type="entry name" value="FBOX"/>
    <property type="match status" value="1"/>
</dbReference>
<protein>
    <recommendedName>
        <fullName evidence="1">F-box domain-containing protein</fullName>
    </recommendedName>
</protein>
<dbReference type="CDD" id="cd22157">
    <property type="entry name" value="F-box_AtFBW1-like"/>
    <property type="match status" value="1"/>
</dbReference>
<feature type="non-terminal residue" evidence="2">
    <location>
        <position position="1"/>
    </location>
</feature>
<dbReference type="InterPro" id="IPR036047">
    <property type="entry name" value="F-box-like_dom_sf"/>
</dbReference>
<reference evidence="2 3" key="1">
    <citation type="journal article" date="2019" name="Genome Biol. Evol.">
        <title>The Rhododendron genome and chromosomal organization provide insight into shared whole-genome duplications across the heath family (Ericaceae).</title>
        <authorList>
            <person name="Soza V.L."/>
            <person name="Lindsley D."/>
            <person name="Waalkes A."/>
            <person name="Ramage E."/>
            <person name="Patwardhan R.P."/>
            <person name="Burton J.N."/>
            <person name="Adey A."/>
            <person name="Kumar A."/>
            <person name="Qiu R."/>
            <person name="Shendure J."/>
            <person name="Hall B."/>
        </authorList>
    </citation>
    <scope>NUCLEOTIDE SEQUENCE [LARGE SCALE GENOMIC DNA]</scope>
    <source>
        <strain evidence="2">RSF 1966-606</strain>
    </source>
</reference>
<keyword evidence="3" id="KW-1185">Reference proteome</keyword>
<dbReference type="EMBL" id="QEFC01000611">
    <property type="protein sequence ID" value="KAE9463080.1"/>
    <property type="molecule type" value="Genomic_DNA"/>
</dbReference>
<organism evidence="2 3">
    <name type="scientific">Rhododendron williamsianum</name>
    <dbReference type="NCBI Taxonomy" id="262921"/>
    <lineage>
        <taxon>Eukaryota</taxon>
        <taxon>Viridiplantae</taxon>
        <taxon>Streptophyta</taxon>
        <taxon>Embryophyta</taxon>
        <taxon>Tracheophyta</taxon>
        <taxon>Spermatophyta</taxon>
        <taxon>Magnoliopsida</taxon>
        <taxon>eudicotyledons</taxon>
        <taxon>Gunneridae</taxon>
        <taxon>Pentapetalae</taxon>
        <taxon>asterids</taxon>
        <taxon>Ericales</taxon>
        <taxon>Ericaceae</taxon>
        <taxon>Ericoideae</taxon>
        <taxon>Rhodoreae</taxon>
        <taxon>Rhododendron</taxon>
    </lineage>
</organism>
<dbReference type="Proteomes" id="UP000428333">
    <property type="component" value="Linkage Group LG03"/>
</dbReference>
<dbReference type="InterPro" id="IPR050796">
    <property type="entry name" value="SCF_F-box_component"/>
</dbReference>
<dbReference type="AlphaFoldDB" id="A0A6A4LYC3"/>
<name>A0A6A4LYC3_9ERIC</name>
<comment type="caution">
    <text evidence="2">The sequence shown here is derived from an EMBL/GenBank/DDBJ whole genome shotgun (WGS) entry which is preliminary data.</text>
</comment>
<gene>
    <name evidence="2" type="ORF">C3L33_05013</name>
</gene>